<keyword evidence="2" id="KW-1185">Reference proteome</keyword>
<dbReference type="Proteomes" id="UP000604661">
    <property type="component" value="Unassembled WGS sequence"/>
</dbReference>
<accession>A0ABR8F1E9</accession>
<gene>
    <name evidence="1" type="ORF">H6G95_19130</name>
</gene>
<evidence type="ECO:0000313" key="1">
    <source>
        <dbReference type="EMBL" id="MBD2562690.1"/>
    </source>
</evidence>
<proteinExistence type="predicted"/>
<name>A0ABR8F1E9_NOSLI</name>
<dbReference type="EMBL" id="JACJTE010000020">
    <property type="protein sequence ID" value="MBD2562690.1"/>
    <property type="molecule type" value="Genomic_DNA"/>
</dbReference>
<dbReference type="RefSeq" id="WP_190894672.1">
    <property type="nucleotide sequence ID" value="NZ_JACJTE010000020.1"/>
</dbReference>
<organism evidence="1 2">
    <name type="scientific">Nostoc linckia FACHB-391</name>
    <dbReference type="NCBI Taxonomy" id="2692906"/>
    <lineage>
        <taxon>Bacteria</taxon>
        <taxon>Bacillati</taxon>
        <taxon>Cyanobacteriota</taxon>
        <taxon>Cyanophyceae</taxon>
        <taxon>Nostocales</taxon>
        <taxon>Nostocaceae</taxon>
        <taxon>Nostoc</taxon>
    </lineage>
</organism>
<sequence>MQRNFHCLNTTLPDLLTGYRVKILDSNAIASKHLCNRCIGFRGVQMMYASTNVSVAGI</sequence>
<reference evidence="1 2" key="1">
    <citation type="journal article" date="2020" name="ISME J.">
        <title>Comparative genomics reveals insights into cyanobacterial evolution and habitat adaptation.</title>
        <authorList>
            <person name="Chen M.Y."/>
            <person name="Teng W.K."/>
            <person name="Zhao L."/>
            <person name="Hu C.X."/>
            <person name="Zhou Y.K."/>
            <person name="Han B.P."/>
            <person name="Song L.R."/>
            <person name="Shu W.S."/>
        </authorList>
    </citation>
    <scope>NUCLEOTIDE SEQUENCE [LARGE SCALE GENOMIC DNA]</scope>
    <source>
        <strain evidence="1 2">FACHB-391</strain>
    </source>
</reference>
<comment type="caution">
    <text evidence="1">The sequence shown here is derived from an EMBL/GenBank/DDBJ whole genome shotgun (WGS) entry which is preliminary data.</text>
</comment>
<evidence type="ECO:0000313" key="2">
    <source>
        <dbReference type="Proteomes" id="UP000604661"/>
    </source>
</evidence>
<protein>
    <submittedName>
        <fullName evidence="1">Uncharacterized protein</fullName>
    </submittedName>
</protein>